<proteinExistence type="predicted"/>
<keyword evidence="2" id="KW-1185">Reference proteome</keyword>
<name>A0A9P7QSM4_9PEZI</name>
<dbReference type="EMBL" id="JAESDN010000018">
    <property type="protein sequence ID" value="KAG7040815.1"/>
    <property type="molecule type" value="Genomic_DNA"/>
</dbReference>
<evidence type="ECO:0000313" key="1">
    <source>
        <dbReference type="EMBL" id="KAG7040815.1"/>
    </source>
</evidence>
<sequence>MLREQDLDDARQMAISALDKGQWATKLPHLSKDCGKNEPGSGACVVPASHHVTVEPGPIVLGRTLQNARK</sequence>
<comment type="caution">
    <text evidence="1">The sequence shown here is derived from an EMBL/GenBank/DDBJ whole genome shotgun (WGS) entry which is preliminary data.</text>
</comment>
<dbReference type="AlphaFoldDB" id="A0A9P7QSM4"/>
<dbReference type="Proteomes" id="UP000699042">
    <property type="component" value="Unassembled WGS sequence"/>
</dbReference>
<accession>A0A9P7QSM4</accession>
<reference evidence="1" key="1">
    <citation type="submission" date="2021-05" db="EMBL/GenBank/DDBJ databases">
        <title>Comparative genomics of three Colletotrichum scovillei strains and genetic complementation revealed genes involved fungal growth and virulence on chili pepper.</title>
        <authorList>
            <person name="Hsieh D.-K."/>
            <person name="Chuang S.-C."/>
            <person name="Chen C.-Y."/>
            <person name="Chao Y.-T."/>
            <person name="Lu M.-Y.J."/>
            <person name="Lee M.-H."/>
            <person name="Shih M.-C."/>
        </authorList>
    </citation>
    <scope>NUCLEOTIDE SEQUENCE</scope>
    <source>
        <strain evidence="1">Coll-153</strain>
    </source>
</reference>
<organism evidence="1 2">
    <name type="scientific">Colletotrichum scovillei</name>
    <dbReference type="NCBI Taxonomy" id="1209932"/>
    <lineage>
        <taxon>Eukaryota</taxon>
        <taxon>Fungi</taxon>
        <taxon>Dikarya</taxon>
        <taxon>Ascomycota</taxon>
        <taxon>Pezizomycotina</taxon>
        <taxon>Sordariomycetes</taxon>
        <taxon>Hypocreomycetidae</taxon>
        <taxon>Glomerellales</taxon>
        <taxon>Glomerellaceae</taxon>
        <taxon>Colletotrichum</taxon>
        <taxon>Colletotrichum acutatum species complex</taxon>
    </lineage>
</organism>
<evidence type="ECO:0000313" key="2">
    <source>
        <dbReference type="Proteomes" id="UP000699042"/>
    </source>
</evidence>
<gene>
    <name evidence="1" type="ORF">JMJ77_009090</name>
</gene>
<protein>
    <submittedName>
        <fullName evidence="1">Uncharacterized protein</fullName>
    </submittedName>
</protein>